<protein>
    <recommendedName>
        <fullName evidence="2">tetraacyldisaccharide 4'-kinase</fullName>
        <ecNumber evidence="2">2.7.1.130</ecNumber>
    </recommendedName>
</protein>
<dbReference type="PANTHER" id="PTHR42724:SF1">
    <property type="entry name" value="TETRAACYLDISACCHARIDE 4'-KINASE, MITOCHONDRIAL-RELATED"/>
    <property type="match status" value="1"/>
</dbReference>
<dbReference type="GO" id="GO:0005524">
    <property type="term" value="F:ATP binding"/>
    <property type="evidence" value="ECO:0007669"/>
    <property type="project" value="UniProtKB-KW"/>
</dbReference>
<dbReference type="NCBIfam" id="TIGR00682">
    <property type="entry name" value="lpxK"/>
    <property type="match status" value="1"/>
</dbReference>
<dbReference type="GO" id="GO:0009245">
    <property type="term" value="P:lipid A biosynthetic process"/>
    <property type="evidence" value="ECO:0007669"/>
    <property type="project" value="UniProtKB-KW"/>
</dbReference>
<evidence type="ECO:0000256" key="2">
    <source>
        <dbReference type="ARBA" id="ARBA00012071"/>
    </source>
</evidence>
<keyword evidence="9" id="KW-0443">Lipid metabolism</keyword>
<gene>
    <name evidence="10" type="ORF">MNBD_ALPHA05-1148</name>
</gene>
<evidence type="ECO:0000256" key="4">
    <source>
        <dbReference type="ARBA" id="ARBA00022556"/>
    </source>
</evidence>
<dbReference type="GO" id="GO:0005886">
    <property type="term" value="C:plasma membrane"/>
    <property type="evidence" value="ECO:0007669"/>
    <property type="project" value="TreeGrafter"/>
</dbReference>
<evidence type="ECO:0000256" key="1">
    <source>
        <dbReference type="ARBA" id="ARBA00004870"/>
    </source>
</evidence>
<sequence length="326" mass="34889">MMRAPWFWREKTLAARAVALGLAPLAALYDAGQRARWRMTTPKRAPVPVICIGNATLGGVGKTPFAMALKDLLGGDAVHFLTRGYGGSLHGPLRVHPSTHDASEVGDEALVLARYGTTWVAKNRPAGASAAAKAGAECIIMDDGFQNPTIKKTVSVLLIDATGADGNEKTFPAGPYREPLERARARADIVVYVGDDAGAAANTAKNNNTPFAAWLEPNNPPERTRVVAFSGIGKPQKFYKTLAAAGFEIAKTASFSDHHRFSDQDLFALARLAAAKGAPLITTEKDYARLPDDFRADVLVFPVTMQINQPALLVETIQATIARETP</sequence>
<dbReference type="Pfam" id="PF02606">
    <property type="entry name" value="LpxK"/>
    <property type="match status" value="1"/>
</dbReference>
<proteinExistence type="inferred from homology"/>
<evidence type="ECO:0000256" key="8">
    <source>
        <dbReference type="ARBA" id="ARBA00022840"/>
    </source>
</evidence>
<keyword evidence="5 10" id="KW-0808">Transferase</keyword>
<keyword evidence="6" id="KW-0547">Nucleotide-binding</keyword>
<evidence type="ECO:0000256" key="9">
    <source>
        <dbReference type="ARBA" id="ARBA00023098"/>
    </source>
</evidence>
<keyword evidence="7 10" id="KW-0418">Kinase</keyword>
<dbReference type="UniPathway" id="UPA00359">
    <property type="reaction ID" value="UER00482"/>
</dbReference>
<evidence type="ECO:0000256" key="5">
    <source>
        <dbReference type="ARBA" id="ARBA00022679"/>
    </source>
</evidence>
<dbReference type="InterPro" id="IPR003758">
    <property type="entry name" value="LpxK"/>
</dbReference>
<dbReference type="HAMAP" id="MF_00409">
    <property type="entry name" value="LpxK"/>
    <property type="match status" value="1"/>
</dbReference>
<organism evidence="10">
    <name type="scientific">hydrothermal vent metagenome</name>
    <dbReference type="NCBI Taxonomy" id="652676"/>
    <lineage>
        <taxon>unclassified sequences</taxon>
        <taxon>metagenomes</taxon>
        <taxon>ecological metagenomes</taxon>
    </lineage>
</organism>
<dbReference type="PANTHER" id="PTHR42724">
    <property type="entry name" value="TETRAACYLDISACCHARIDE 4'-KINASE"/>
    <property type="match status" value="1"/>
</dbReference>
<evidence type="ECO:0000256" key="7">
    <source>
        <dbReference type="ARBA" id="ARBA00022777"/>
    </source>
</evidence>
<name>A0A3B0RFM5_9ZZZZ</name>
<evidence type="ECO:0000256" key="6">
    <source>
        <dbReference type="ARBA" id="ARBA00022741"/>
    </source>
</evidence>
<accession>A0A3B0RFM5</accession>
<dbReference type="EC" id="2.7.1.130" evidence="2"/>
<keyword evidence="3" id="KW-0444">Lipid biosynthesis</keyword>
<keyword evidence="4" id="KW-0441">Lipid A biosynthesis</keyword>
<dbReference type="AlphaFoldDB" id="A0A3B0RFM5"/>
<keyword evidence="8" id="KW-0067">ATP-binding</keyword>
<dbReference type="EMBL" id="UOEH01000043">
    <property type="protein sequence ID" value="VAV90547.1"/>
    <property type="molecule type" value="Genomic_DNA"/>
</dbReference>
<evidence type="ECO:0000256" key="3">
    <source>
        <dbReference type="ARBA" id="ARBA00022516"/>
    </source>
</evidence>
<dbReference type="GO" id="GO:0009029">
    <property type="term" value="F:lipid-A 4'-kinase activity"/>
    <property type="evidence" value="ECO:0007669"/>
    <property type="project" value="UniProtKB-EC"/>
</dbReference>
<comment type="pathway">
    <text evidence="1">Glycolipid biosynthesis; lipid IV(A) biosynthesis; lipid IV(A) from (3R)-3-hydroxytetradecanoyl-[acyl-carrier-protein] and UDP-N-acetyl-alpha-D-glucosamine: step 6/6.</text>
</comment>
<reference evidence="10" key="1">
    <citation type="submission" date="2018-06" db="EMBL/GenBank/DDBJ databases">
        <authorList>
            <person name="Zhirakovskaya E."/>
        </authorList>
    </citation>
    <scope>NUCLEOTIDE SEQUENCE</scope>
</reference>
<dbReference type="GO" id="GO:0009244">
    <property type="term" value="P:lipopolysaccharide core region biosynthetic process"/>
    <property type="evidence" value="ECO:0007669"/>
    <property type="project" value="TreeGrafter"/>
</dbReference>
<evidence type="ECO:0000313" key="10">
    <source>
        <dbReference type="EMBL" id="VAV90547.1"/>
    </source>
</evidence>